<protein>
    <submittedName>
        <fullName evidence="5">LacI family transcriptional regulator</fullName>
    </submittedName>
</protein>
<accession>A0A7Y9EUW2</accession>
<evidence type="ECO:0000256" key="2">
    <source>
        <dbReference type="ARBA" id="ARBA00023125"/>
    </source>
</evidence>
<evidence type="ECO:0000313" key="6">
    <source>
        <dbReference type="Proteomes" id="UP000552045"/>
    </source>
</evidence>
<dbReference type="InterPro" id="IPR010982">
    <property type="entry name" value="Lambda_DNA-bd_dom_sf"/>
</dbReference>
<dbReference type="Pfam" id="PF13377">
    <property type="entry name" value="Peripla_BP_3"/>
    <property type="match status" value="1"/>
</dbReference>
<name>A0A7Y9EUW2_9MICO</name>
<dbReference type="SMART" id="SM00354">
    <property type="entry name" value="HTH_LACI"/>
    <property type="match status" value="1"/>
</dbReference>
<organism evidence="5 6">
    <name type="scientific">Microbacterium pseudoresistens</name>
    <dbReference type="NCBI Taxonomy" id="640634"/>
    <lineage>
        <taxon>Bacteria</taxon>
        <taxon>Bacillati</taxon>
        <taxon>Actinomycetota</taxon>
        <taxon>Actinomycetes</taxon>
        <taxon>Micrococcales</taxon>
        <taxon>Microbacteriaceae</taxon>
        <taxon>Microbacterium</taxon>
    </lineage>
</organism>
<gene>
    <name evidence="5" type="ORF">BKA02_000565</name>
</gene>
<dbReference type="SUPFAM" id="SSF53822">
    <property type="entry name" value="Periplasmic binding protein-like I"/>
    <property type="match status" value="1"/>
</dbReference>
<evidence type="ECO:0000256" key="3">
    <source>
        <dbReference type="ARBA" id="ARBA00023163"/>
    </source>
</evidence>
<dbReference type="CDD" id="cd06267">
    <property type="entry name" value="PBP1_LacI_sugar_binding-like"/>
    <property type="match status" value="1"/>
</dbReference>
<keyword evidence="2" id="KW-0238">DNA-binding</keyword>
<dbReference type="Gene3D" id="1.10.260.40">
    <property type="entry name" value="lambda repressor-like DNA-binding domains"/>
    <property type="match status" value="1"/>
</dbReference>
<dbReference type="EMBL" id="JACCBH010000001">
    <property type="protein sequence ID" value="NYD53510.1"/>
    <property type="molecule type" value="Genomic_DNA"/>
</dbReference>
<dbReference type="PROSITE" id="PS50932">
    <property type="entry name" value="HTH_LACI_2"/>
    <property type="match status" value="1"/>
</dbReference>
<dbReference type="GO" id="GO:0000976">
    <property type="term" value="F:transcription cis-regulatory region binding"/>
    <property type="evidence" value="ECO:0007669"/>
    <property type="project" value="TreeGrafter"/>
</dbReference>
<sequence>MTKKARLAEVAKLAGVSPGLVSRLLNEDPTLKVRAETRSRVMSAIEMLQYTPDASARALRSSQTGLLGFALYHVTDPIYAQMVDSAQSAAADAGYSLMLLNAGELAEHPTVFRRLVHGRRVDGLLVQGGYSDDVSALQDARAVPSVLFNSDALPGFRTVRLDDVAAARLATEHLIELGHASIAFVGAEGNSSNRRYQGYVTAMTDAKLTPHPPIAGGWDASPARAVTERYLASGGTASAFVVVSATSALGVHAGVLASGLTIPGDISIVSIHDTWFAPHLSPGLTVAATALGDLGRLAVDVLVAQIASPQDGEVVLRQPPPELIRRASSAAPRSAR</sequence>
<evidence type="ECO:0000259" key="4">
    <source>
        <dbReference type="PROSITE" id="PS50932"/>
    </source>
</evidence>
<keyword evidence="3" id="KW-0804">Transcription</keyword>
<keyword evidence="1" id="KW-0805">Transcription regulation</keyword>
<dbReference type="PANTHER" id="PTHR30146">
    <property type="entry name" value="LACI-RELATED TRANSCRIPTIONAL REPRESSOR"/>
    <property type="match status" value="1"/>
</dbReference>
<evidence type="ECO:0000256" key="1">
    <source>
        <dbReference type="ARBA" id="ARBA00023015"/>
    </source>
</evidence>
<dbReference type="RefSeq" id="WP_179431113.1">
    <property type="nucleotide sequence ID" value="NZ_BAABLC010000005.1"/>
</dbReference>
<dbReference type="InterPro" id="IPR028082">
    <property type="entry name" value="Peripla_BP_I"/>
</dbReference>
<dbReference type="PANTHER" id="PTHR30146:SF109">
    <property type="entry name" value="HTH-TYPE TRANSCRIPTIONAL REGULATOR GALS"/>
    <property type="match status" value="1"/>
</dbReference>
<reference evidence="5 6" key="1">
    <citation type="submission" date="2020-07" db="EMBL/GenBank/DDBJ databases">
        <title>Sequencing the genomes of 1000 actinobacteria strains.</title>
        <authorList>
            <person name="Klenk H.-P."/>
        </authorList>
    </citation>
    <scope>NUCLEOTIDE SEQUENCE [LARGE SCALE GENOMIC DNA]</scope>
    <source>
        <strain evidence="5 6">DSM 22185</strain>
    </source>
</reference>
<dbReference type="Pfam" id="PF00356">
    <property type="entry name" value="LacI"/>
    <property type="match status" value="1"/>
</dbReference>
<dbReference type="GO" id="GO:0003700">
    <property type="term" value="F:DNA-binding transcription factor activity"/>
    <property type="evidence" value="ECO:0007669"/>
    <property type="project" value="TreeGrafter"/>
</dbReference>
<proteinExistence type="predicted"/>
<feature type="domain" description="HTH lacI-type" evidence="4">
    <location>
        <begin position="5"/>
        <end position="61"/>
    </location>
</feature>
<dbReference type="InterPro" id="IPR000843">
    <property type="entry name" value="HTH_LacI"/>
</dbReference>
<dbReference type="InterPro" id="IPR046335">
    <property type="entry name" value="LacI/GalR-like_sensor"/>
</dbReference>
<dbReference type="Proteomes" id="UP000552045">
    <property type="component" value="Unassembled WGS sequence"/>
</dbReference>
<dbReference type="AlphaFoldDB" id="A0A7Y9EUW2"/>
<comment type="caution">
    <text evidence="5">The sequence shown here is derived from an EMBL/GenBank/DDBJ whole genome shotgun (WGS) entry which is preliminary data.</text>
</comment>
<dbReference type="CDD" id="cd01392">
    <property type="entry name" value="HTH_LacI"/>
    <property type="match status" value="1"/>
</dbReference>
<dbReference type="Gene3D" id="3.40.50.2300">
    <property type="match status" value="2"/>
</dbReference>
<evidence type="ECO:0000313" key="5">
    <source>
        <dbReference type="EMBL" id="NYD53510.1"/>
    </source>
</evidence>
<keyword evidence="6" id="KW-1185">Reference proteome</keyword>
<dbReference type="SUPFAM" id="SSF47413">
    <property type="entry name" value="lambda repressor-like DNA-binding domains"/>
    <property type="match status" value="1"/>
</dbReference>